<name>A0AAD3SIZ2_NEPGR</name>
<dbReference type="EMBL" id="BSYO01000011">
    <property type="protein sequence ID" value="GMH12068.1"/>
    <property type="molecule type" value="Genomic_DNA"/>
</dbReference>
<dbReference type="Proteomes" id="UP001279734">
    <property type="component" value="Unassembled WGS sequence"/>
</dbReference>
<comment type="caution">
    <text evidence="2">The sequence shown here is derived from an EMBL/GenBank/DDBJ whole genome shotgun (WGS) entry which is preliminary data.</text>
</comment>
<sequence>MVSSLKSSSSGNGYHGGRPYAVMLLLAFAAAFLGVLVLHKFRERRILSIVVKEKDQRLIVLHALLQGEQELHRKAKKKVLYTCLKLKRSSWRRSAQFLPSKMSRRQWNQH</sequence>
<keyword evidence="1" id="KW-0812">Transmembrane</keyword>
<feature type="transmembrane region" description="Helical" evidence="1">
    <location>
        <begin position="20"/>
        <end position="38"/>
    </location>
</feature>
<dbReference type="PANTHER" id="PTHR36143">
    <property type="entry name" value="OS08G0177500 PROTEIN"/>
    <property type="match status" value="1"/>
</dbReference>
<keyword evidence="3" id="KW-1185">Reference proteome</keyword>
<accession>A0AAD3SIZ2</accession>
<organism evidence="2 3">
    <name type="scientific">Nepenthes gracilis</name>
    <name type="common">Slender pitcher plant</name>
    <dbReference type="NCBI Taxonomy" id="150966"/>
    <lineage>
        <taxon>Eukaryota</taxon>
        <taxon>Viridiplantae</taxon>
        <taxon>Streptophyta</taxon>
        <taxon>Embryophyta</taxon>
        <taxon>Tracheophyta</taxon>
        <taxon>Spermatophyta</taxon>
        <taxon>Magnoliopsida</taxon>
        <taxon>eudicotyledons</taxon>
        <taxon>Gunneridae</taxon>
        <taxon>Pentapetalae</taxon>
        <taxon>Caryophyllales</taxon>
        <taxon>Nepenthaceae</taxon>
        <taxon>Nepenthes</taxon>
    </lineage>
</organism>
<dbReference type="PANTHER" id="PTHR36143:SF4">
    <property type="entry name" value="OS08G0177500 PROTEIN"/>
    <property type="match status" value="1"/>
</dbReference>
<keyword evidence="1" id="KW-1133">Transmembrane helix</keyword>
<dbReference type="AlphaFoldDB" id="A0AAD3SIZ2"/>
<proteinExistence type="predicted"/>
<reference evidence="2" key="1">
    <citation type="submission" date="2023-05" db="EMBL/GenBank/DDBJ databases">
        <title>Nepenthes gracilis genome sequencing.</title>
        <authorList>
            <person name="Fukushima K."/>
        </authorList>
    </citation>
    <scope>NUCLEOTIDE SEQUENCE</scope>
    <source>
        <strain evidence="2">SING2019-196</strain>
    </source>
</reference>
<gene>
    <name evidence="2" type="ORF">Nepgr_013909</name>
</gene>
<evidence type="ECO:0000256" key="1">
    <source>
        <dbReference type="SAM" id="Phobius"/>
    </source>
</evidence>
<protein>
    <submittedName>
        <fullName evidence="2">Uncharacterized protein</fullName>
    </submittedName>
</protein>
<evidence type="ECO:0000313" key="2">
    <source>
        <dbReference type="EMBL" id="GMH12068.1"/>
    </source>
</evidence>
<evidence type="ECO:0000313" key="3">
    <source>
        <dbReference type="Proteomes" id="UP001279734"/>
    </source>
</evidence>
<keyword evidence="1" id="KW-0472">Membrane</keyword>